<evidence type="ECO:0000256" key="2">
    <source>
        <dbReference type="PIRSR" id="PIRSR640255-2"/>
    </source>
</evidence>
<dbReference type="SMART" id="SM00477">
    <property type="entry name" value="NUC"/>
    <property type="match status" value="1"/>
</dbReference>
<comment type="caution">
    <text evidence="6">The sequence shown here is derived from an EMBL/GenBank/DDBJ whole genome shotgun (WGS) entry which is preliminary data.</text>
</comment>
<dbReference type="GO" id="GO:0003676">
    <property type="term" value="F:nucleic acid binding"/>
    <property type="evidence" value="ECO:0007669"/>
    <property type="project" value="InterPro"/>
</dbReference>
<keyword evidence="6" id="KW-0540">Nuclease</keyword>
<keyword evidence="6" id="KW-0255">Endonuclease</keyword>
<dbReference type="InterPro" id="IPR044929">
    <property type="entry name" value="DNA/RNA_non-sp_Endonuclease_sf"/>
</dbReference>
<reference evidence="6 7" key="1">
    <citation type="submission" date="2017-06" db="EMBL/GenBank/DDBJ databases">
        <title>Herbaspirillum phytohormonus sp. nov., isolated from the root nodule of Robinia pseudoacacia in lead-zinc mine.</title>
        <authorList>
            <person name="Fan M."/>
            <person name="Lin Y."/>
        </authorList>
    </citation>
    <scope>NUCLEOTIDE SEQUENCE [LARGE SCALE GENOMIC DNA]</scope>
    <source>
        <strain evidence="6 7">HZ10</strain>
    </source>
</reference>
<dbReference type="PANTHER" id="PTHR13966">
    <property type="entry name" value="ENDONUCLEASE RELATED"/>
    <property type="match status" value="1"/>
</dbReference>
<dbReference type="InterPro" id="IPR044925">
    <property type="entry name" value="His-Me_finger_sf"/>
</dbReference>
<dbReference type="InterPro" id="IPR009003">
    <property type="entry name" value="Peptidase_S1_PA"/>
</dbReference>
<dbReference type="Pfam" id="PF13365">
    <property type="entry name" value="Trypsin_2"/>
    <property type="match status" value="1"/>
</dbReference>
<dbReference type="InterPro" id="IPR001604">
    <property type="entry name" value="Endo_G_ENPP1-like_dom"/>
</dbReference>
<sequence>MDDKTLQAFRACVNETAPERRRVRRLVACGQWREAEPDGKRALSYALRQRNLGAPGGPESIIGDTEDFLRASFLPQGAAVARAVAYVEVNAGNATEIATGFMVSPRLFITNQHVIADAAAARGTQVTFFRELDERGVPRPTTTFLLDPDSFALFSPDDQLDYALVALGPRQSGDASAADLGFCPLSDQPDKHVIGMNTNIIQHPSGWMKMLSLRNNTLTARTEHTLLYETDTEQGSSGSPVFNDDWQLVALHHWGEPFLDGGAAQAGKNKARAGAAADTPAVPRNVNEGVRISAIYRDLAARLDGLPAAWKPLLREALNYQSAAAPADGRRQLSPPHAAPDSASEGLPLTSIAKDARMSHTNDNAASFTIPLEVTVRVGGAGGSAGTAAANAAATAGSQAMPQRRLSPPPQARGAEAVRIDQDYGNRGGYDAAFIPGVKLPLPKPDDKLARQIAALRADEADAAGGELKYEHFSLKLIKGKRIAAFTATNIDGATYLSVDRGTGRANEAEGDTWFQDPRVSASFYLGQDFYSAWSTYFDRGHLTRRSDPSWGTPEEAERANADTFHFTNCSPQHFRFNQSAVYWQGLERYVLENGVLAASSKGRICVFQGPVFNDQVDLWADDVQIPSAFFKIVVWKGKEGLKAVGLLADQSKLLSETRHSLGAPQDLPSVDVNHWRVGIADIERMTGLDFGAKVRGADTIKDGDQPRVGEARLLVSAFDQIKL</sequence>
<accession>A0A246WL87</accession>
<dbReference type="RefSeq" id="WP_088752419.1">
    <property type="nucleotide sequence ID" value="NZ_NJGU01000013.1"/>
</dbReference>
<feature type="domain" description="ENPP1-3/EXOG-like endonuclease/phosphodiesterase" evidence="4">
    <location>
        <begin position="470"/>
        <end position="698"/>
    </location>
</feature>
<dbReference type="AlphaFoldDB" id="A0A246WL87"/>
<name>A0A246WL87_9BURK</name>
<feature type="region of interest" description="Disordered" evidence="3">
    <location>
        <begin position="325"/>
        <end position="346"/>
    </location>
</feature>
<feature type="active site" description="Proton acceptor" evidence="1">
    <location>
        <position position="542"/>
    </location>
</feature>
<evidence type="ECO:0000313" key="6">
    <source>
        <dbReference type="EMBL" id="OWY27094.1"/>
    </source>
</evidence>
<dbReference type="SUPFAM" id="SSF50494">
    <property type="entry name" value="Trypsin-like serine proteases"/>
    <property type="match status" value="1"/>
</dbReference>
<dbReference type="EMBL" id="NJGU01000013">
    <property type="protein sequence ID" value="OWY27094.1"/>
    <property type="molecule type" value="Genomic_DNA"/>
</dbReference>
<gene>
    <name evidence="6" type="ORF">CEJ42_20940</name>
</gene>
<dbReference type="InterPro" id="IPR043504">
    <property type="entry name" value="Peptidase_S1_PA_chymotrypsin"/>
</dbReference>
<dbReference type="Gene3D" id="3.40.570.10">
    <property type="entry name" value="Extracellular Endonuclease, subunit A"/>
    <property type="match status" value="1"/>
</dbReference>
<dbReference type="Proteomes" id="UP000197596">
    <property type="component" value="Unassembled WGS sequence"/>
</dbReference>
<feature type="domain" description="DNA/RNA non-specific endonuclease/pyrophosphatase/phosphodiesterase" evidence="5">
    <location>
        <begin position="469"/>
        <end position="698"/>
    </location>
</feature>
<evidence type="ECO:0000256" key="3">
    <source>
        <dbReference type="SAM" id="MobiDB-lite"/>
    </source>
</evidence>
<keyword evidence="6" id="KW-0378">Hydrolase</keyword>
<feature type="binding site" evidence="2">
    <location>
        <position position="578"/>
    </location>
    <ligand>
        <name>Mg(2+)</name>
        <dbReference type="ChEBI" id="CHEBI:18420"/>
        <note>catalytic</note>
    </ligand>
</feature>
<dbReference type="InterPro" id="IPR040255">
    <property type="entry name" value="Non-specific_endonuclease"/>
</dbReference>
<keyword evidence="2" id="KW-0479">Metal-binding</keyword>
<dbReference type="SMART" id="SM00892">
    <property type="entry name" value="Endonuclease_NS"/>
    <property type="match status" value="1"/>
</dbReference>
<dbReference type="PANTHER" id="PTHR13966:SF5">
    <property type="entry name" value="ENDONUCLEASE G, MITOCHONDRIAL"/>
    <property type="match status" value="1"/>
</dbReference>
<dbReference type="GO" id="GO:0046872">
    <property type="term" value="F:metal ion binding"/>
    <property type="evidence" value="ECO:0007669"/>
    <property type="project" value="UniProtKB-KW"/>
</dbReference>
<dbReference type="GO" id="GO:0016787">
    <property type="term" value="F:hydrolase activity"/>
    <property type="evidence" value="ECO:0007669"/>
    <property type="project" value="InterPro"/>
</dbReference>
<dbReference type="SUPFAM" id="SSF54060">
    <property type="entry name" value="His-Me finger endonucleases"/>
    <property type="match status" value="1"/>
</dbReference>
<dbReference type="GO" id="GO:0004519">
    <property type="term" value="F:endonuclease activity"/>
    <property type="evidence" value="ECO:0007669"/>
    <property type="project" value="UniProtKB-KW"/>
</dbReference>
<organism evidence="6 7">
    <name type="scientific">Herbaspirillum robiniae</name>
    <dbReference type="NCBI Taxonomy" id="2014887"/>
    <lineage>
        <taxon>Bacteria</taxon>
        <taxon>Pseudomonadati</taxon>
        <taxon>Pseudomonadota</taxon>
        <taxon>Betaproteobacteria</taxon>
        <taxon>Burkholderiales</taxon>
        <taxon>Oxalobacteraceae</taxon>
        <taxon>Herbaspirillum</taxon>
    </lineage>
</organism>
<evidence type="ECO:0000313" key="7">
    <source>
        <dbReference type="Proteomes" id="UP000197596"/>
    </source>
</evidence>
<proteinExistence type="predicted"/>
<dbReference type="InterPro" id="IPR020821">
    <property type="entry name" value="ENPP1-3/EXOG-like_nuc-like"/>
</dbReference>
<dbReference type="Pfam" id="PF01223">
    <property type="entry name" value="Endonuclease_NS"/>
    <property type="match status" value="1"/>
</dbReference>
<evidence type="ECO:0000256" key="1">
    <source>
        <dbReference type="PIRSR" id="PIRSR640255-1"/>
    </source>
</evidence>
<evidence type="ECO:0000259" key="4">
    <source>
        <dbReference type="SMART" id="SM00477"/>
    </source>
</evidence>
<dbReference type="Gene3D" id="2.40.10.10">
    <property type="entry name" value="Trypsin-like serine proteases"/>
    <property type="match status" value="2"/>
</dbReference>
<evidence type="ECO:0000259" key="5">
    <source>
        <dbReference type="SMART" id="SM00892"/>
    </source>
</evidence>
<protein>
    <submittedName>
        <fullName evidence="6">DNA/RNA endonuclease</fullName>
    </submittedName>
</protein>